<evidence type="ECO:0000259" key="2">
    <source>
        <dbReference type="Pfam" id="PF03358"/>
    </source>
</evidence>
<dbReference type="PANTHER" id="PTHR30543:SF21">
    <property type="entry name" value="NAD(P)H-DEPENDENT FMN REDUCTASE LOT6"/>
    <property type="match status" value="1"/>
</dbReference>
<keyword evidence="3" id="KW-0560">Oxidoreductase</keyword>
<comment type="caution">
    <text evidence="3">The sequence shown here is derived from an EMBL/GenBank/DDBJ whole genome shotgun (WGS) entry which is preliminary data.</text>
</comment>
<evidence type="ECO:0000313" key="3">
    <source>
        <dbReference type="EMBL" id="MFC2949086.1"/>
    </source>
</evidence>
<dbReference type="Gene3D" id="3.40.50.360">
    <property type="match status" value="1"/>
</dbReference>
<reference evidence="4" key="1">
    <citation type="journal article" date="2019" name="Int. J. Syst. Evol. Microbiol.">
        <title>The Global Catalogue of Microorganisms (GCM) 10K type strain sequencing project: providing services to taxonomists for standard genome sequencing and annotation.</title>
        <authorList>
            <consortium name="The Broad Institute Genomics Platform"/>
            <consortium name="The Broad Institute Genome Sequencing Center for Infectious Disease"/>
            <person name="Wu L."/>
            <person name="Ma J."/>
        </authorList>
    </citation>
    <scope>NUCLEOTIDE SEQUENCE [LARGE SCALE GENOMIC DNA]</scope>
    <source>
        <strain evidence="4">KCTC 13193</strain>
    </source>
</reference>
<dbReference type="InterPro" id="IPR005025">
    <property type="entry name" value="FMN_Rdtase-like_dom"/>
</dbReference>
<proteinExistence type="inferred from homology"/>
<sequence length="211" mass="23188">MGFLSRLFGKTGKKQDAATTDNHPLRIAIVQGSVREGRNGTAVADWIYDFASTEKADNAKYEIVNLADFKLPMFGKELQNGEKDEADAAVKSWSEKMASFDGYIFITPEYNHTAGGALKNALDYLKPEVANKAAAFVGYGSLGGARAHENMRLVLGELQMADVRTAVTFSLMTDFENMSEFNPAPYHRANAGEMLDQLIAWSEGFRSLRAS</sequence>
<dbReference type="PANTHER" id="PTHR30543">
    <property type="entry name" value="CHROMATE REDUCTASE"/>
    <property type="match status" value="1"/>
</dbReference>
<dbReference type="Proteomes" id="UP001595387">
    <property type="component" value="Unassembled WGS sequence"/>
</dbReference>
<dbReference type="RefSeq" id="WP_390306792.1">
    <property type="nucleotide sequence ID" value="NZ_JBHRRZ010000017.1"/>
</dbReference>
<feature type="domain" description="NADPH-dependent FMN reductase-like" evidence="2">
    <location>
        <begin position="26"/>
        <end position="170"/>
    </location>
</feature>
<comment type="similarity">
    <text evidence="1">Belongs to the azoreductase type 2 family.</text>
</comment>
<dbReference type="SUPFAM" id="SSF52218">
    <property type="entry name" value="Flavoproteins"/>
    <property type="match status" value="1"/>
</dbReference>
<dbReference type="Pfam" id="PF03358">
    <property type="entry name" value="FMN_red"/>
    <property type="match status" value="1"/>
</dbReference>
<evidence type="ECO:0000256" key="1">
    <source>
        <dbReference type="ARBA" id="ARBA00009428"/>
    </source>
</evidence>
<accession>A0ABV7A7X6</accession>
<gene>
    <name evidence="3" type="ORF">ACFODW_12135</name>
</gene>
<keyword evidence="4" id="KW-1185">Reference proteome</keyword>
<dbReference type="InterPro" id="IPR050712">
    <property type="entry name" value="NAD(P)H-dep_reductase"/>
</dbReference>
<protein>
    <submittedName>
        <fullName evidence="3">NADPH-dependent FMN reductase</fullName>
        <ecNumber evidence="3">1.-.-.-</ecNumber>
    </submittedName>
</protein>
<dbReference type="InterPro" id="IPR029039">
    <property type="entry name" value="Flavoprotein-like_sf"/>
</dbReference>
<dbReference type="EC" id="1.-.-.-" evidence="3"/>
<dbReference type="GO" id="GO:0016491">
    <property type="term" value="F:oxidoreductase activity"/>
    <property type="evidence" value="ECO:0007669"/>
    <property type="project" value="UniProtKB-KW"/>
</dbReference>
<organism evidence="3 4">
    <name type="scientific">Virgibacillus sediminis</name>
    <dbReference type="NCBI Taxonomy" id="202260"/>
    <lineage>
        <taxon>Bacteria</taxon>
        <taxon>Bacillati</taxon>
        <taxon>Bacillota</taxon>
        <taxon>Bacilli</taxon>
        <taxon>Bacillales</taxon>
        <taxon>Bacillaceae</taxon>
        <taxon>Virgibacillus</taxon>
    </lineage>
</organism>
<name>A0ABV7A7X6_9BACI</name>
<evidence type="ECO:0000313" key="4">
    <source>
        <dbReference type="Proteomes" id="UP001595387"/>
    </source>
</evidence>
<dbReference type="EMBL" id="JBHRRZ010000017">
    <property type="protein sequence ID" value="MFC2949086.1"/>
    <property type="molecule type" value="Genomic_DNA"/>
</dbReference>